<name>A0ABS8SUX6_DATST</name>
<keyword evidence="2" id="KW-1185">Reference proteome</keyword>
<evidence type="ECO:0000313" key="1">
    <source>
        <dbReference type="EMBL" id="MCD7462817.1"/>
    </source>
</evidence>
<reference evidence="1 2" key="1">
    <citation type="journal article" date="2021" name="BMC Genomics">
        <title>Datura genome reveals duplications of psychoactive alkaloid biosynthetic genes and high mutation rate following tissue culture.</title>
        <authorList>
            <person name="Rajewski A."/>
            <person name="Carter-House D."/>
            <person name="Stajich J."/>
            <person name="Litt A."/>
        </authorList>
    </citation>
    <scope>NUCLEOTIDE SEQUENCE [LARGE SCALE GENOMIC DNA]</scope>
    <source>
        <strain evidence="1">AR-01</strain>
    </source>
</reference>
<evidence type="ECO:0000313" key="2">
    <source>
        <dbReference type="Proteomes" id="UP000823775"/>
    </source>
</evidence>
<gene>
    <name evidence="1" type="ORF">HAX54_049401</name>
</gene>
<dbReference type="Proteomes" id="UP000823775">
    <property type="component" value="Unassembled WGS sequence"/>
</dbReference>
<comment type="caution">
    <text evidence="1">The sequence shown here is derived from an EMBL/GenBank/DDBJ whole genome shotgun (WGS) entry which is preliminary data.</text>
</comment>
<proteinExistence type="predicted"/>
<sequence length="76" mass="8484">MSTRVSLLPLFPLKVCSVQLKRVSWTHESLALAPPAGLFCLEIEAQPVCSKAADCYYHCYPFTWAAVCKDGHCYCD</sequence>
<accession>A0ABS8SUX6</accession>
<protein>
    <submittedName>
        <fullName evidence="1">Uncharacterized protein</fullName>
    </submittedName>
</protein>
<organism evidence="1 2">
    <name type="scientific">Datura stramonium</name>
    <name type="common">Jimsonweed</name>
    <name type="synonym">Common thornapple</name>
    <dbReference type="NCBI Taxonomy" id="4076"/>
    <lineage>
        <taxon>Eukaryota</taxon>
        <taxon>Viridiplantae</taxon>
        <taxon>Streptophyta</taxon>
        <taxon>Embryophyta</taxon>
        <taxon>Tracheophyta</taxon>
        <taxon>Spermatophyta</taxon>
        <taxon>Magnoliopsida</taxon>
        <taxon>eudicotyledons</taxon>
        <taxon>Gunneridae</taxon>
        <taxon>Pentapetalae</taxon>
        <taxon>asterids</taxon>
        <taxon>lamiids</taxon>
        <taxon>Solanales</taxon>
        <taxon>Solanaceae</taxon>
        <taxon>Solanoideae</taxon>
        <taxon>Datureae</taxon>
        <taxon>Datura</taxon>
    </lineage>
</organism>
<dbReference type="EMBL" id="JACEIK010000836">
    <property type="protein sequence ID" value="MCD7462817.1"/>
    <property type="molecule type" value="Genomic_DNA"/>
</dbReference>